<dbReference type="GO" id="GO:0005524">
    <property type="term" value="F:ATP binding"/>
    <property type="evidence" value="ECO:0007669"/>
    <property type="project" value="UniProtKB-KW"/>
</dbReference>
<evidence type="ECO:0000256" key="3">
    <source>
        <dbReference type="ARBA" id="ARBA00022741"/>
    </source>
</evidence>
<dbReference type="InterPro" id="IPR027302">
    <property type="entry name" value="Gln_synth_N_conserv_site"/>
</dbReference>
<comment type="similarity">
    <text evidence="1 5 6">Belongs to the glutamine synthetase family.</text>
</comment>
<dbReference type="InterPro" id="IPR036651">
    <property type="entry name" value="Gln_synt_N_sf"/>
</dbReference>
<evidence type="ECO:0000259" key="8">
    <source>
        <dbReference type="PROSITE" id="PS51987"/>
    </source>
</evidence>
<dbReference type="Proteomes" id="UP000663722">
    <property type="component" value="Chromosome"/>
</dbReference>
<evidence type="ECO:0000259" key="7">
    <source>
        <dbReference type="PROSITE" id="PS51986"/>
    </source>
</evidence>
<proteinExistence type="inferred from homology"/>
<evidence type="ECO:0000256" key="6">
    <source>
        <dbReference type="RuleBase" id="RU000384"/>
    </source>
</evidence>
<dbReference type="SMART" id="SM01230">
    <property type="entry name" value="Gln-synt_C"/>
    <property type="match status" value="1"/>
</dbReference>
<dbReference type="Gene3D" id="3.10.20.70">
    <property type="entry name" value="Glutamine synthetase, N-terminal domain"/>
    <property type="match status" value="1"/>
</dbReference>
<evidence type="ECO:0000313" key="10">
    <source>
        <dbReference type="Proteomes" id="UP000663722"/>
    </source>
</evidence>
<keyword evidence="4" id="KW-0067">ATP-binding</keyword>
<dbReference type="Gene3D" id="3.30.590.10">
    <property type="entry name" value="Glutamine synthetase/guanido kinase, catalytic domain"/>
    <property type="match status" value="1"/>
</dbReference>
<dbReference type="PANTHER" id="PTHR43785">
    <property type="entry name" value="GAMMA-GLUTAMYLPUTRESCINE SYNTHETASE"/>
    <property type="match status" value="1"/>
</dbReference>
<evidence type="ECO:0000256" key="2">
    <source>
        <dbReference type="ARBA" id="ARBA00022598"/>
    </source>
</evidence>
<dbReference type="Pfam" id="PF00120">
    <property type="entry name" value="Gln-synt_C"/>
    <property type="match status" value="1"/>
</dbReference>
<gene>
    <name evidence="9" type="ORF">dnm_070620</name>
</gene>
<sequence length="438" mass="50257">MDSMARVKEKLKVLDSTKIFFTDLNGRLMGLPVNPENIEGWVAKGVGFDGSSIAGYATVENSDRLLFPDPESFYVVEFEDEKLGFFIGHIHNEEGKRAKADPRAVLERVMGEAASEYGASFLIGPEHEFFLLNGNEFSEKAVHSDKAGYFHAMPHDKGDLVRKKIIGILKKCGIKFEKAHHEVTPSQHEINLECLPPLEAADRTLLFTYVTQKVAVEFGYRATFMPKPFDNFNRNAFHLHLSMQDSHGKNMFYDPSAENHLSSMARQFIGGILKYARETSIIMASTFNSYKAYVAEREAPIVRGWGFRNRSSMVRVPYSSDPETIRIELRNPDPAGNVYLQLATFIAMGLQGLKEKLDCARPDIRSTYRNKNKHTRIWDKRFLPKSLFEALVEAERSKFLKKTLGERIYENYMTLKTEDWEEHRTHITPREHRKYLSI</sequence>
<dbReference type="InterPro" id="IPR008146">
    <property type="entry name" value="Gln_synth_cat_dom"/>
</dbReference>
<dbReference type="KEGG" id="dmm:dnm_070620"/>
<keyword evidence="2" id="KW-0436">Ligase</keyword>
<keyword evidence="3" id="KW-0547">Nucleotide-binding</keyword>
<dbReference type="PROSITE" id="PS51987">
    <property type="entry name" value="GS_CATALYTIC"/>
    <property type="match status" value="1"/>
</dbReference>
<dbReference type="AlphaFoldDB" id="A0A975BSU6"/>
<evidence type="ECO:0000256" key="5">
    <source>
        <dbReference type="PROSITE-ProRule" id="PRU01330"/>
    </source>
</evidence>
<dbReference type="InterPro" id="IPR014746">
    <property type="entry name" value="Gln_synth/guanido_kin_cat_dom"/>
</dbReference>
<dbReference type="PANTHER" id="PTHR43785:SF12">
    <property type="entry name" value="TYPE-1 GLUTAMINE SYNTHETASE 2"/>
    <property type="match status" value="1"/>
</dbReference>
<name>A0A975BSU6_9BACT</name>
<evidence type="ECO:0000313" key="9">
    <source>
        <dbReference type="EMBL" id="QTA90998.1"/>
    </source>
</evidence>
<dbReference type="Pfam" id="PF03951">
    <property type="entry name" value="Gln-synt_N"/>
    <property type="match status" value="1"/>
</dbReference>
<dbReference type="EMBL" id="CP061800">
    <property type="protein sequence ID" value="QTA90998.1"/>
    <property type="molecule type" value="Genomic_DNA"/>
</dbReference>
<dbReference type="SUPFAM" id="SSF55931">
    <property type="entry name" value="Glutamine synthetase/guanido kinase"/>
    <property type="match status" value="1"/>
</dbReference>
<dbReference type="PROSITE" id="PS51986">
    <property type="entry name" value="GS_BETA_GRASP"/>
    <property type="match status" value="1"/>
</dbReference>
<feature type="domain" description="GS beta-grasp" evidence="7">
    <location>
        <begin position="9"/>
        <end position="95"/>
    </location>
</feature>
<organism evidence="9 10">
    <name type="scientific">Desulfonema magnum</name>
    <dbReference type="NCBI Taxonomy" id="45655"/>
    <lineage>
        <taxon>Bacteria</taxon>
        <taxon>Pseudomonadati</taxon>
        <taxon>Thermodesulfobacteriota</taxon>
        <taxon>Desulfobacteria</taxon>
        <taxon>Desulfobacterales</taxon>
        <taxon>Desulfococcaceae</taxon>
        <taxon>Desulfonema</taxon>
    </lineage>
</organism>
<dbReference type="GO" id="GO:0004356">
    <property type="term" value="F:glutamine synthetase activity"/>
    <property type="evidence" value="ECO:0007669"/>
    <property type="project" value="InterPro"/>
</dbReference>
<dbReference type="GO" id="GO:0006542">
    <property type="term" value="P:glutamine biosynthetic process"/>
    <property type="evidence" value="ECO:0007669"/>
    <property type="project" value="InterPro"/>
</dbReference>
<accession>A0A975BSU6</accession>
<dbReference type="InterPro" id="IPR008147">
    <property type="entry name" value="Gln_synt_N"/>
</dbReference>
<protein>
    <submittedName>
        <fullName evidence="9">Glutamine synthetase</fullName>
    </submittedName>
</protein>
<dbReference type="SUPFAM" id="SSF54368">
    <property type="entry name" value="Glutamine synthetase, N-terminal domain"/>
    <property type="match status" value="1"/>
</dbReference>
<evidence type="ECO:0000256" key="1">
    <source>
        <dbReference type="ARBA" id="ARBA00009897"/>
    </source>
</evidence>
<feature type="domain" description="GS catalytic" evidence="8">
    <location>
        <begin position="102"/>
        <end position="438"/>
    </location>
</feature>
<evidence type="ECO:0000256" key="4">
    <source>
        <dbReference type="ARBA" id="ARBA00022840"/>
    </source>
</evidence>
<dbReference type="PROSITE" id="PS00180">
    <property type="entry name" value="GLNA_1"/>
    <property type="match status" value="1"/>
</dbReference>
<reference evidence="9" key="1">
    <citation type="journal article" date="2021" name="Microb. Physiol.">
        <title>Proteogenomic Insights into the Physiology of Marine, Sulfate-Reducing, Filamentous Desulfonema limicola and Desulfonema magnum.</title>
        <authorList>
            <person name="Schnaars V."/>
            <person name="Wohlbrand L."/>
            <person name="Scheve S."/>
            <person name="Hinrichs C."/>
            <person name="Reinhardt R."/>
            <person name="Rabus R."/>
        </authorList>
    </citation>
    <scope>NUCLEOTIDE SEQUENCE</scope>
    <source>
        <strain evidence="9">4be13</strain>
    </source>
</reference>
<keyword evidence="10" id="KW-1185">Reference proteome</keyword>
<dbReference type="RefSeq" id="WP_207678954.1">
    <property type="nucleotide sequence ID" value="NZ_CP061800.1"/>
</dbReference>